<dbReference type="Gene3D" id="2.130.10.10">
    <property type="entry name" value="YVTN repeat-like/Quinoprotein amine dehydrogenase"/>
    <property type="match status" value="1"/>
</dbReference>
<dbReference type="InterPro" id="IPR001680">
    <property type="entry name" value="WD40_rpt"/>
</dbReference>
<feature type="repeat" description="WD" evidence="1">
    <location>
        <begin position="461"/>
        <end position="493"/>
    </location>
</feature>
<feature type="region of interest" description="Disordered" evidence="2">
    <location>
        <begin position="309"/>
        <end position="354"/>
    </location>
</feature>
<organism evidence="3 4">
    <name type="scientific">Aureococcus anophagefferens</name>
    <name type="common">Harmful bloom alga</name>
    <dbReference type="NCBI Taxonomy" id="44056"/>
    <lineage>
        <taxon>Eukaryota</taxon>
        <taxon>Sar</taxon>
        <taxon>Stramenopiles</taxon>
        <taxon>Ochrophyta</taxon>
        <taxon>Pelagophyceae</taxon>
        <taxon>Pelagomonadales</taxon>
        <taxon>Pelagomonadaceae</taxon>
        <taxon>Aureococcus</taxon>
    </lineage>
</organism>
<reference evidence="3 4" key="1">
    <citation type="submission" date="2024-03" db="EMBL/GenBank/DDBJ databases">
        <title>Aureococcus anophagefferens CCMP1851 and Kratosvirus quantuckense: Draft genome of a second virus-susceptible host strain in the model system.</title>
        <authorList>
            <person name="Chase E."/>
            <person name="Truchon A.R."/>
            <person name="Schepens W."/>
            <person name="Wilhelm S.W."/>
        </authorList>
    </citation>
    <scope>NUCLEOTIDE SEQUENCE [LARGE SCALE GENOMIC DNA]</scope>
    <source>
        <strain evidence="3 4">CCMP1851</strain>
    </source>
</reference>
<dbReference type="PROSITE" id="PS50082">
    <property type="entry name" value="WD_REPEATS_2"/>
    <property type="match status" value="1"/>
</dbReference>
<name>A0ABR1FTA2_AURAN</name>
<accession>A0ABR1FTA2</accession>
<feature type="region of interest" description="Disordered" evidence="2">
    <location>
        <begin position="630"/>
        <end position="673"/>
    </location>
</feature>
<dbReference type="SMART" id="SM00320">
    <property type="entry name" value="WD40"/>
    <property type="match status" value="2"/>
</dbReference>
<dbReference type="InterPro" id="IPR036322">
    <property type="entry name" value="WD40_repeat_dom_sf"/>
</dbReference>
<keyword evidence="1" id="KW-0853">WD repeat</keyword>
<evidence type="ECO:0000256" key="1">
    <source>
        <dbReference type="PROSITE-ProRule" id="PRU00221"/>
    </source>
</evidence>
<evidence type="ECO:0000313" key="4">
    <source>
        <dbReference type="Proteomes" id="UP001363151"/>
    </source>
</evidence>
<feature type="compositionally biased region" description="Low complexity" evidence="2">
    <location>
        <begin position="400"/>
        <end position="409"/>
    </location>
</feature>
<protein>
    <recommendedName>
        <fullName evidence="5">Anaphase-promoting complex subunit 4 WD40 domain-containing protein</fullName>
    </recommendedName>
</protein>
<evidence type="ECO:0000256" key="2">
    <source>
        <dbReference type="SAM" id="MobiDB-lite"/>
    </source>
</evidence>
<proteinExistence type="predicted"/>
<dbReference type="Proteomes" id="UP001363151">
    <property type="component" value="Unassembled WGS sequence"/>
</dbReference>
<dbReference type="EMBL" id="JBBJCI010000231">
    <property type="protein sequence ID" value="KAK7237840.1"/>
    <property type="molecule type" value="Genomic_DNA"/>
</dbReference>
<sequence length="742" mass="76550">MSFVDLGGDGAHEVEVPLEPVLDATHYKTTTLADLDDFDPALLFASLPQPYRTISKVLEGIWEESWAKIEERHPEVVVSLGGQARAPPRDLENLAVARAVVAPGAETTCVRWRGAGGDAAVLVAGTATGSLLLYEPTAPREAEDDGGAGATLGVFDSEEGLALSVATMSAISDREPERPFRVVVSAGDPVPRPAEGDDGAAAPPEPEPQGGGKVAIVEVWPSDAPPGPRLSLLTTFETPSRPLALTLARDGRWLALTLSDGSTALHRLPSMAAMPDGDVDRKMERISEEQAVEWRAEYDKDLADVGRPTFALPAPSRPTRVARLPADPGAKAPSRPATPAPAEGDESDEEPPVEVPTFHFVGCYSAAEGCATDASVVEVRASSNVVRKHGLGALPPPPAEGEGAPRPPQLASWALPAAATASASPPSRARGADEHAVLALGLATGAVLLWDLHLDLCRRVLKRHQAPVTSIAVHRHKYLVAGAGDGRLHVYDLAVPGEARAASGAFVATEPALVACRADLAAPVTKVLCLDVAALAVAADGKGSLALYDLANDGVLGCLSLGDGQAPRSDGDHAVAAGDDCVVATSAADGRVHVFAAHHLILQLCPGVNAAAGGESDPLTILRLFSNPDGGPGDFAAEPPPSPPPGTAKSTAKPHGAESRTSLQSADTHKRSHRGGNVFAELTATNVTALDGDFAPQLPGGAFIDTYDLLQDAVADSLNGRAARESTLASILKSMQKAGGSS</sequence>
<feature type="region of interest" description="Disordered" evidence="2">
    <location>
        <begin position="186"/>
        <end position="211"/>
    </location>
</feature>
<feature type="compositionally biased region" description="Acidic residues" evidence="2">
    <location>
        <begin position="343"/>
        <end position="352"/>
    </location>
</feature>
<dbReference type="SUPFAM" id="SSF50978">
    <property type="entry name" value="WD40 repeat-like"/>
    <property type="match status" value="1"/>
</dbReference>
<dbReference type="InterPro" id="IPR015943">
    <property type="entry name" value="WD40/YVTN_repeat-like_dom_sf"/>
</dbReference>
<feature type="region of interest" description="Disordered" evidence="2">
    <location>
        <begin position="389"/>
        <end position="409"/>
    </location>
</feature>
<keyword evidence="4" id="KW-1185">Reference proteome</keyword>
<gene>
    <name evidence="3" type="ORF">SO694_00022231</name>
</gene>
<evidence type="ECO:0000313" key="3">
    <source>
        <dbReference type="EMBL" id="KAK7237840.1"/>
    </source>
</evidence>
<evidence type="ECO:0008006" key="5">
    <source>
        <dbReference type="Google" id="ProtNLM"/>
    </source>
</evidence>
<comment type="caution">
    <text evidence="3">The sequence shown here is derived from an EMBL/GenBank/DDBJ whole genome shotgun (WGS) entry which is preliminary data.</text>
</comment>